<evidence type="ECO:0000313" key="1">
    <source>
        <dbReference type="EMBL" id="GAA0187572.1"/>
    </source>
</evidence>
<evidence type="ECO:0000313" key="2">
    <source>
        <dbReference type="Proteomes" id="UP001454036"/>
    </source>
</evidence>
<comment type="caution">
    <text evidence="1">The sequence shown here is derived from an EMBL/GenBank/DDBJ whole genome shotgun (WGS) entry which is preliminary data.</text>
</comment>
<keyword evidence="2" id="KW-1185">Reference proteome</keyword>
<reference evidence="1 2" key="1">
    <citation type="submission" date="2024-01" db="EMBL/GenBank/DDBJ databases">
        <title>The complete chloroplast genome sequence of Lithospermum erythrorhizon: insights into the phylogenetic relationship among Boraginaceae species and the maternal lineages of purple gromwells.</title>
        <authorList>
            <person name="Okada T."/>
            <person name="Watanabe K."/>
        </authorList>
    </citation>
    <scope>NUCLEOTIDE SEQUENCE [LARGE SCALE GENOMIC DNA]</scope>
</reference>
<sequence>MAKQSPTVFLEEWLQSNSRIPTLSAQAIIQTCADLRDLLQRKVSLPPESYPFFLRLLYVWVRKSSRHSPLLITSVFNLLLQLFSRKFDSTRSSSFLSEGVLLLGSLSFSFNASEKSKTSCLELLYKVLEEDYVMIGSSDSHMHCVLAGIGYALSSSVQAYHVEILDLLFGMWNKKDGPSANVSQGLMILHLIEWVLSNNINSKASDKINLLRMEAFQSRKPAYATFATHGCSRSTEEAGVVTRVLCNFYASADEETMIWDFCQHIYIRHRQAALVLQGQEGMLLTDLEKIDESAFLMVVVFALTVTKHRLNHRIAPEIQQQLSVKILISSSCMEYFRRMRLAEYLDTIRAVIISIQENESACISFVESMRPSLGFSKLLSLQPHRGREPVVVLAVLPEALGKSE</sequence>
<dbReference type="EMBL" id="BAABME010014863">
    <property type="protein sequence ID" value="GAA0187572.1"/>
    <property type="molecule type" value="Genomic_DNA"/>
</dbReference>
<organism evidence="1 2">
    <name type="scientific">Lithospermum erythrorhizon</name>
    <name type="common">Purple gromwell</name>
    <name type="synonym">Lithospermum officinale var. erythrorhizon</name>
    <dbReference type="NCBI Taxonomy" id="34254"/>
    <lineage>
        <taxon>Eukaryota</taxon>
        <taxon>Viridiplantae</taxon>
        <taxon>Streptophyta</taxon>
        <taxon>Embryophyta</taxon>
        <taxon>Tracheophyta</taxon>
        <taxon>Spermatophyta</taxon>
        <taxon>Magnoliopsida</taxon>
        <taxon>eudicotyledons</taxon>
        <taxon>Gunneridae</taxon>
        <taxon>Pentapetalae</taxon>
        <taxon>asterids</taxon>
        <taxon>lamiids</taxon>
        <taxon>Boraginales</taxon>
        <taxon>Boraginaceae</taxon>
        <taxon>Boraginoideae</taxon>
        <taxon>Lithospermeae</taxon>
        <taxon>Lithospermum</taxon>
    </lineage>
</organism>
<gene>
    <name evidence="1" type="ORF">LIER_34860</name>
</gene>
<protein>
    <submittedName>
        <fullName evidence="1">Uncharacterized protein</fullName>
    </submittedName>
</protein>
<dbReference type="PANTHER" id="PTHR36337">
    <property type="entry name" value="OBSCURIN-LIKE PROTEIN"/>
    <property type="match status" value="1"/>
</dbReference>
<dbReference type="PANTHER" id="PTHR36337:SF1">
    <property type="entry name" value="OBSCURIN-LIKE PROTEIN"/>
    <property type="match status" value="1"/>
</dbReference>
<dbReference type="AlphaFoldDB" id="A0AAV3S3V0"/>
<name>A0AAV3S3V0_LITER</name>
<accession>A0AAV3S3V0</accession>
<dbReference type="Proteomes" id="UP001454036">
    <property type="component" value="Unassembled WGS sequence"/>
</dbReference>
<proteinExistence type="predicted"/>